<dbReference type="GO" id="GO:0016746">
    <property type="term" value="F:acyltransferase activity"/>
    <property type="evidence" value="ECO:0007669"/>
    <property type="project" value="UniProtKB-KW"/>
</dbReference>
<dbReference type="InterPro" id="IPR041561">
    <property type="entry name" value="PglD_N"/>
</dbReference>
<proteinExistence type="predicted"/>
<keyword evidence="3" id="KW-1185">Reference proteome</keyword>
<dbReference type="InterPro" id="IPR001451">
    <property type="entry name" value="Hexapep"/>
</dbReference>
<evidence type="ECO:0000313" key="2">
    <source>
        <dbReference type="EMBL" id="CAH1215791.1"/>
    </source>
</evidence>
<dbReference type="RefSeq" id="WP_236290404.1">
    <property type="nucleotide sequence ID" value="NZ_CAKMMW010000014.1"/>
</dbReference>
<dbReference type="Gene3D" id="3.40.50.20">
    <property type="match status" value="1"/>
</dbReference>
<reference evidence="2" key="1">
    <citation type="submission" date="2022-01" db="EMBL/GenBank/DDBJ databases">
        <authorList>
            <person name="Criscuolo A."/>
        </authorList>
    </citation>
    <scope>NUCLEOTIDE SEQUENCE</scope>
    <source>
        <strain evidence="2">CIP111891</strain>
    </source>
</reference>
<accession>A0ABM9CLD5</accession>
<gene>
    <name evidence="2" type="primary">epsM_2</name>
    <name evidence="2" type="ORF">PAECIP111891_04313</name>
</gene>
<organism evidence="2 3">
    <name type="scientific">Paenibacillus allorhizoplanae</name>
    <dbReference type="NCBI Taxonomy" id="2905648"/>
    <lineage>
        <taxon>Bacteria</taxon>
        <taxon>Bacillati</taxon>
        <taxon>Bacillota</taxon>
        <taxon>Bacilli</taxon>
        <taxon>Bacillales</taxon>
        <taxon>Paenibacillaceae</taxon>
        <taxon>Paenibacillus</taxon>
    </lineage>
</organism>
<evidence type="ECO:0000259" key="1">
    <source>
        <dbReference type="Pfam" id="PF17836"/>
    </source>
</evidence>
<dbReference type="PANTHER" id="PTHR43300:SF7">
    <property type="entry name" value="UDP-N-ACETYLBACILLOSAMINE N-ACETYLTRANSFERASE"/>
    <property type="match status" value="1"/>
</dbReference>
<evidence type="ECO:0000313" key="3">
    <source>
        <dbReference type="Proteomes" id="UP000838821"/>
    </source>
</evidence>
<dbReference type="PANTHER" id="PTHR43300">
    <property type="entry name" value="ACETYLTRANSFERASE"/>
    <property type="match status" value="1"/>
</dbReference>
<dbReference type="InterPro" id="IPR011004">
    <property type="entry name" value="Trimer_LpxA-like_sf"/>
</dbReference>
<dbReference type="InterPro" id="IPR020019">
    <property type="entry name" value="AcTrfase_PglD-like"/>
</dbReference>
<dbReference type="Gene3D" id="2.160.10.10">
    <property type="entry name" value="Hexapeptide repeat proteins"/>
    <property type="match status" value="1"/>
</dbReference>
<dbReference type="InterPro" id="IPR050179">
    <property type="entry name" value="Trans_hexapeptide_repeat"/>
</dbReference>
<feature type="domain" description="PglD N-terminal" evidence="1">
    <location>
        <begin position="5"/>
        <end position="82"/>
    </location>
</feature>
<dbReference type="Pfam" id="PF00132">
    <property type="entry name" value="Hexapep"/>
    <property type="match status" value="2"/>
</dbReference>
<keyword evidence="2" id="KW-0012">Acyltransferase</keyword>
<comment type="caution">
    <text evidence="2">The sequence shown here is derived from an EMBL/GenBank/DDBJ whole genome shotgun (WGS) entry which is preliminary data.</text>
</comment>
<dbReference type="Proteomes" id="UP000838821">
    <property type="component" value="Unassembled WGS sequence"/>
</dbReference>
<dbReference type="CDD" id="cd03360">
    <property type="entry name" value="LbH_AT_putative"/>
    <property type="match status" value="1"/>
</dbReference>
<sequence>MNLPIIIIGGGGHAKVLIESLLLDSKQILGYTELDPLSGRDTILGIPFLGTDDYILQRDPESILLVNGIGSIKTLCVRKQIYLKYKEMGFTFTNVIHPSSIISPNARLGEGIQVMAGAIVQVGSSIGDNSIINTKASVDHDCLIGKHVHIAPGVIISGEVVVDEGSHIGSGSTIIQQVHIHPNSTIGAGSVVLKDVQANRTAYGVPAKEVDK</sequence>
<dbReference type="Pfam" id="PF17836">
    <property type="entry name" value="PglD_N"/>
    <property type="match status" value="1"/>
</dbReference>
<dbReference type="EC" id="2.3.1.-" evidence="2"/>
<name>A0ABM9CLD5_9BACL</name>
<dbReference type="EMBL" id="CAKMMW010000014">
    <property type="protein sequence ID" value="CAH1215791.1"/>
    <property type="molecule type" value="Genomic_DNA"/>
</dbReference>
<dbReference type="SUPFAM" id="SSF51161">
    <property type="entry name" value="Trimeric LpxA-like enzymes"/>
    <property type="match status" value="1"/>
</dbReference>
<keyword evidence="2" id="KW-0808">Transferase</keyword>
<dbReference type="NCBIfam" id="TIGR03570">
    <property type="entry name" value="NeuD_NnaD"/>
    <property type="match status" value="1"/>
</dbReference>
<protein>
    <submittedName>
        <fullName evidence="2">Acetyltransferase EpsM</fullName>
        <ecNumber evidence="2">2.3.1.-</ecNumber>
    </submittedName>
</protein>